<feature type="transmembrane region" description="Helical" evidence="7">
    <location>
        <begin position="484"/>
        <end position="503"/>
    </location>
</feature>
<evidence type="ECO:0000256" key="4">
    <source>
        <dbReference type="ARBA" id="ARBA00022989"/>
    </source>
</evidence>
<dbReference type="EMBL" id="JAIFTL010000001">
    <property type="protein sequence ID" value="KAG9327736.1"/>
    <property type="molecule type" value="Genomic_DNA"/>
</dbReference>
<proteinExistence type="predicted"/>
<evidence type="ECO:0000313" key="9">
    <source>
        <dbReference type="EMBL" id="KAG9327736.1"/>
    </source>
</evidence>
<dbReference type="PANTHER" id="PTHR43791">
    <property type="entry name" value="PERMEASE-RELATED"/>
    <property type="match status" value="1"/>
</dbReference>
<organism evidence="9 10">
    <name type="scientific">Mortierella alpina</name>
    <name type="common">Oleaginous fungus</name>
    <name type="synonym">Mortierella renispora</name>
    <dbReference type="NCBI Taxonomy" id="64518"/>
    <lineage>
        <taxon>Eukaryota</taxon>
        <taxon>Fungi</taxon>
        <taxon>Fungi incertae sedis</taxon>
        <taxon>Mucoromycota</taxon>
        <taxon>Mortierellomycotina</taxon>
        <taxon>Mortierellomycetes</taxon>
        <taxon>Mortierellales</taxon>
        <taxon>Mortierellaceae</taxon>
        <taxon>Mortierella</taxon>
    </lineage>
</organism>
<feature type="compositionally biased region" description="Acidic residues" evidence="6">
    <location>
        <begin position="1"/>
        <end position="11"/>
    </location>
</feature>
<evidence type="ECO:0000256" key="3">
    <source>
        <dbReference type="ARBA" id="ARBA00022692"/>
    </source>
</evidence>
<dbReference type="InterPro" id="IPR036259">
    <property type="entry name" value="MFS_trans_sf"/>
</dbReference>
<dbReference type="Gene3D" id="1.20.1250.20">
    <property type="entry name" value="MFS general substrate transporter like domains"/>
    <property type="match status" value="2"/>
</dbReference>
<dbReference type="InterPro" id="IPR020846">
    <property type="entry name" value="MFS_dom"/>
</dbReference>
<dbReference type="GO" id="GO:0022857">
    <property type="term" value="F:transmembrane transporter activity"/>
    <property type="evidence" value="ECO:0007669"/>
    <property type="project" value="InterPro"/>
</dbReference>
<dbReference type="AlphaFoldDB" id="A0A9P8IF81"/>
<evidence type="ECO:0000256" key="7">
    <source>
        <dbReference type="SAM" id="Phobius"/>
    </source>
</evidence>
<evidence type="ECO:0000256" key="5">
    <source>
        <dbReference type="ARBA" id="ARBA00023136"/>
    </source>
</evidence>
<keyword evidence="4 7" id="KW-1133">Transmembrane helix</keyword>
<keyword evidence="5 7" id="KW-0472">Membrane</keyword>
<dbReference type="Pfam" id="PF07690">
    <property type="entry name" value="MFS_1"/>
    <property type="match status" value="1"/>
</dbReference>
<name>A0A9P8IF81_MORAP</name>
<feature type="transmembrane region" description="Helical" evidence="7">
    <location>
        <begin position="197"/>
        <end position="216"/>
    </location>
</feature>
<dbReference type="SUPFAM" id="SSF103473">
    <property type="entry name" value="MFS general substrate transporter"/>
    <property type="match status" value="1"/>
</dbReference>
<evidence type="ECO:0000256" key="1">
    <source>
        <dbReference type="ARBA" id="ARBA00004141"/>
    </source>
</evidence>
<feature type="non-terminal residue" evidence="9">
    <location>
        <position position="1"/>
    </location>
</feature>
<feature type="transmembrane region" description="Helical" evidence="7">
    <location>
        <begin position="423"/>
        <end position="444"/>
    </location>
</feature>
<dbReference type="PROSITE" id="PS50850">
    <property type="entry name" value="MFS"/>
    <property type="match status" value="1"/>
</dbReference>
<dbReference type="GO" id="GO:0016020">
    <property type="term" value="C:membrane"/>
    <property type="evidence" value="ECO:0007669"/>
    <property type="project" value="UniProtKB-SubCell"/>
</dbReference>
<dbReference type="Proteomes" id="UP000717515">
    <property type="component" value="Unassembled WGS sequence"/>
</dbReference>
<comment type="subcellular location">
    <subcellularLocation>
        <location evidence="1">Membrane</location>
        <topology evidence="1">Multi-pass membrane protein</topology>
    </subcellularLocation>
</comment>
<feature type="transmembrane region" description="Helical" evidence="7">
    <location>
        <begin position="168"/>
        <end position="190"/>
    </location>
</feature>
<feature type="transmembrane region" description="Helical" evidence="7">
    <location>
        <begin position="450"/>
        <end position="472"/>
    </location>
</feature>
<accession>A0A9P8IF81</accession>
<feature type="transmembrane region" description="Helical" evidence="7">
    <location>
        <begin position="289"/>
        <end position="311"/>
    </location>
</feature>
<evidence type="ECO:0000256" key="6">
    <source>
        <dbReference type="SAM" id="MobiDB-lite"/>
    </source>
</evidence>
<feature type="domain" description="Major facilitator superfamily (MFS) profile" evidence="8">
    <location>
        <begin position="130"/>
        <end position="541"/>
    </location>
</feature>
<dbReference type="PANTHER" id="PTHR43791:SF36">
    <property type="entry name" value="TRANSPORTER, PUTATIVE (AFU_ORTHOLOGUE AFUA_6G08340)-RELATED"/>
    <property type="match status" value="1"/>
</dbReference>
<dbReference type="FunFam" id="1.20.1250.20:FF:000013">
    <property type="entry name" value="MFS general substrate transporter"/>
    <property type="match status" value="1"/>
</dbReference>
<keyword evidence="3 7" id="KW-0812">Transmembrane</keyword>
<feature type="transmembrane region" description="Helical" evidence="7">
    <location>
        <begin position="359"/>
        <end position="384"/>
    </location>
</feature>
<comment type="caution">
    <text evidence="9">The sequence shown here is derived from an EMBL/GenBank/DDBJ whole genome shotgun (WGS) entry which is preliminary data.</text>
</comment>
<evidence type="ECO:0000313" key="10">
    <source>
        <dbReference type="Proteomes" id="UP000717515"/>
    </source>
</evidence>
<sequence length="576" mass="64171">VGLDDVADENTTEYSNDTDSRESYGSRGTDGGHFFTHENPPLVPVSHQQAVYEQRHGRRSSRHPPYDTLQLGEDERLNLYRTTTCLSGYSYENAGSGNYGKEGGYNFNNPIFQYDAEMERVVVRKLDRNLLPLLGILYLFSYLDRVNIGNARLFGLEEAVHLTNDQYNIALAAFFLAYCIFEMPSNWILVRVGPRTWIPILMIVWGGVSLGLAWVTSFPTLLIARFALGTAEAGFVPGVLFYLTLFYKRSEHSLRISIFLCFNILAGAFGGLLAAGISRLSGALSLQGWQWIFIIEAIPTMLLAILTWFIMSPSPEAATFLTKDERIYASNRILMDSDVRPTQGTSWRQTKAALSDYRIYIICLAGILLHMPVSGVVLFLPSLIADMGFQATTAQLLTVPIYLVAACASLIIPWWSDRIHVRGTFVIFVPIVSLAGFIILAIAPWTWVRYVAVILALSGMVPTSAILTSWLTNNCVGHSKRATSLAMLVSAGSLASMAGTQVYRASDAPRYQKGHLVMASSILLLILTAITFRFILARENRRRDDNLTKGLTLIQFMSEGHLNELGDMHPNFRYTL</sequence>
<evidence type="ECO:0000256" key="2">
    <source>
        <dbReference type="ARBA" id="ARBA00022448"/>
    </source>
</evidence>
<feature type="transmembrane region" description="Helical" evidence="7">
    <location>
        <begin position="222"/>
        <end position="245"/>
    </location>
</feature>
<feature type="transmembrane region" description="Helical" evidence="7">
    <location>
        <begin position="257"/>
        <end position="277"/>
    </location>
</feature>
<feature type="region of interest" description="Disordered" evidence="6">
    <location>
        <begin position="1"/>
        <end position="37"/>
    </location>
</feature>
<evidence type="ECO:0000259" key="8">
    <source>
        <dbReference type="PROSITE" id="PS50850"/>
    </source>
</evidence>
<reference evidence="9" key="1">
    <citation type="submission" date="2021-07" db="EMBL/GenBank/DDBJ databases">
        <title>Draft genome of Mortierella alpina, strain LL118, isolated from an aspen leaf litter sample.</title>
        <authorList>
            <person name="Yang S."/>
            <person name="Vinatzer B.A."/>
        </authorList>
    </citation>
    <scope>NUCLEOTIDE SEQUENCE</scope>
    <source>
        <strain evidence="9">LL118</strain>
    </source>
</reference>
<feature type="transmembrane region" description="Helical" evidence="7">
    <location>
        <begin position="130"/>
        <end position="148"/>
    </location>
</feature>
<gene>
    <name evidence="9" type="ORF">KVV02_000182</name>
</gene>
<feature type="transmembrane region" description="Helical" evidence="7">
    <location>
        <begin position="515"/>
        <end position="536"/>
    </location>
</feature>
<dbReference type="InterPro" id="IPR011701">
    <property type="entry name" value="MFS"/>
</dbReference>
<protein>
    <recommendedName>
        <fullName evidence="8">Major facilitator superfamily (MFS) profile domain-containing protein</fullName>
    </recommendedName>
</protein>
<dbReference type="FunFam" id="1.20.1250.20:FF:000018">
    <property type="entry name" value="MFS transporter permease"/>
    <property type="match status" value="1"/>
</dbReference>
<keyword evidence="2" id="KW-0813">Transport</keyword>
<feature type="transmembrane region" description="Helical" evidence="7">
    <location>
        <begin position="396"/>
        <end position="416"/>
    </location>
</feature>